<reference evidence="3" key="1">
    <citation type="journal article" date="2019" name="Int. J. Syst. Evol. Microbiol.">
        <title>The Global Catalogue of Microorganisms (GCM) 10K type strain sequencing project: providing services to taxonomists for standard genome sequencing and annotation.</title>
        <authorList>
            <consortium name="The Broad Institute Genomics Platform"/>
            <consortium name="The Broad Institute Genome Sequencing Center for Infectious Disease"/>
            <person name="Wu L."/>
            <person name="Ma J."/>
        </authorList>
    </citation>
    <scope>NUCLEOTIDE SEQUENCE [LARGE SCALE GENOMIC DNA]</scope>
    <source>
        <strain evidence="3">JCM 17326</strain>
    </source>
</reference>
<protein>
    <submittedName>
        <fullName evidence="2">Uncharacterized protein</fullName>
    </submittedName>
</protein>
<name>A0ABP6Y2M4_9ACTN</name>
<dbReference type="Proteomes" id="UP001500630">
    <property type="component" value="Unassembled WGS sequence"/>
</dbReference>
<accession>A0ABP6Y2M4</accession>
<dbReference type="EMBL" id="BAABDQ010000016">
    <property type="protein sequence ID" value="GAA3576324.1"/>
    <property type="molecule type" value="Genomic_DNA"/>
</dbReference>
<proteinExistence type="predicted"/>
<keyword evidence="3" id="KW-1185">Reference proteome</keyword>
<feature type="coiled-coil region" evidence="1">
    <location>
        <begin position="28"/>
        <end position="55"/>
    </location>
</feature>
<organism evidence="2 3">
    <name type="scientific">Nonomuraea rosea</name>
    <dbReference type="NCBI Taxonomy" id="638574"/>
    <lineage>
        <taxon>Bacteria</taxon>
        <taxon>Bacillati</taxon>
        <taxon>Actinomycetota</taxon>
        <taxon>Actinomycetes</taxon>
        <taxon>Streptosporangiales</taxon>
        <taxon>Streptosporangiaceae</taxon>
        <taxon>Nonomuraea</taxon>
    </lineage>
</organism>
<sequence length="118" mass="12784">MGMSKQMTFTLACAVVLSALVPGVAGYLSARLEAIESAERNLRALEVRLHVREARDARAVSYPAPCLRTPATPRFQQVPATALGEHRGKVWVRHVPAWLSGLLAEVGEVGGSEPLRVR</sequence>
<evidence type="ECO:0000256" key="1">
    <source>
        <dbReference type="SAM" id="Coils"/>
    </source>
</evidence>
<evidence type="ECO:0000313" key="2">
    <source>
        <dbReference type="EMBL" id="GAA3576324.1"/>
    </source>
</evidence>
<evidence type="ECO:0000313" key="3">
    <source>
        <dbReference type="Proteomes" id="UP001500630"/>
    </source>
</evidence>
<comment type="caution">
    <text evidence="2">The sequence shown here is derived from an EMBL/GenBank/DDBJ whole genome shotgun (WGS) entry which is preliminary data.</text>
</comment>
<gene>
    <name evidence="2" type="ORF">GCM10022419_066920</name>
</gene>
<keyword evidence="1" id="KW-0175">Coiled coil</keyword>